<proteinExistence type="inferred from homology"/>
<reference evidence="4" key="1">
    <citation type="submission" date="2015-09" db="EMBL/GenBank/DDBJ databases">
        <title>Scylla olivacea transcriptome.</title>
        <authorList>
            <person name="Ikhwanuddin M."/>
        </authorList>
    </citation>
    <scope>NUCLEOTIDE SEQUENCE</scope>
</reference>
<dbReference type="PANTHER" id="PTHR10404">
    <property type="entry name" value="N-ACETYLATED-ALPHA-LINKED ACIDIC DIPEPTIDASE"/>
    <property type="match status" value="1"/>
</dbReference>
<dbReference type="SUPFAM" id="SSF47672">
    <property type="entry name" value="Transferrin receptor-like dimerisation domain"/>
    <property type="match status" value="1"/>
</dbReference>
<sequence>MGGQEVPEEWRGALNVTYRMGPSLARRGWQVKLEVNNVKRIVPTYNVIGVLRGNEEPDRYVIYGNHRDSWTFGSCDPSSATATMMEMVRSYGVLLSRGWRPRRSIIFGSWGAGEYGFFGTTEFVEEYLKMFEARAVAHLNVDLAIIQTYNLLVSATPLLHKVIKEATKKTPAPEPGLGYETLWDHWTQRVRAASPDLMDYSLASLSEHSPFYQMVGVPTSYMVWEINFEEYDWSDYPLYHTTFEDFDAMKNLLDPEFRYHLALGRLWALMGLGLADSKILPMDPEDETVMMRKLVAGLRQDYGDVMQVEGVTLDPLEAVVGRFEKAARAFNAKLHNLTSVPPLLARQLNDQLMLLEKCYTHGEGSHHRPYMKNMVFGTDNMNQYGGWLAPGVRDALWEAKRCSTSCPQAWQVVQQQLSVLQAAINAAALALKDIQYM</sequence>
<accession>A0A0P4VZ14</accession>
<evidence type="ECO:0008006" key="5">
    <source>
        <dbReference type="Google" id="ProtNLM"/>
    </source>
</evidence>
<dbReference type="GO" id="GO:0004180">
    <property type="term" value="F:carboxypeptidase activity"/>
    <property type="evidence" value="ECO:0007669"/>
    <property type="project" value="TreeGrafter"/>
</dbReference>
<dbReference type="EMBL" id="GDRN01085934">
    <property type="protein sequence ID" value="JAI61274.1"/>
    <property type="molecule type" value="Transcribed_RNA"/>
</dbReference>
<organism evidence="4">
    <name type="scientific">Scylla olivacea</name>
    <name type="common">Orange mud crab</name>
    <name type="synonym">Cancer olivacea</name>
    <dbReference type="NCBI Taxonomy" id="85551"/>
    <lineage>
        <taxon>Eukaryota</taxon>
        <taxon>Metazoa</taxon>
        <taxon>Ecdysozoa</taxon>
        <taxon>Arthropoda</taxon>
        <taxon>Crustacea</taxon>
        <taxon>Multicrustacea</taxon>
        <taxon>Malacostraca</taxon>
        <taxon>Eumalacostraca</taxon>
        <taxon>Eucarida</taxon>
        <taxon>Decapoda</taxon>
        <taxon>Pleocyemata</taxon>
        <taxon>Brachyura</taxon>
        <taxon>Eubrachyura</taxon>
        <taxon>Portunoidea</taxon>
        <taxon>Portunidae</taxon>
        <taxon>Portuninae</taxon>
        <taxon>Scylla</taxon>
    </lineage>
</organism>
<dbReference type="InterPro" id="IPR039373">
    <property type="entry name" value="Peptidase_M28B"/>
</dbReference>
<feature type="domain" description="Peptidase M28" evidence="3">
    <location>
        <begin position="46"/>
        <end position="247"/>
    </location>
</feature>
<dbReference type="Gene3D" id="1.20.930.40">
    <property type="entry name" value="Transferrin receptor-like, dimerisation domain"/>
    <property type="match status" value="1"/>
</dbReference>
<evidence type="ECO:0000259" key="2">
    <source>
        <dbReference type="Pfam" id="PF04253"/>
    </source>
</evidence>
<dbReference type="FunFam" id="3.40.630.10:FF:000101">
    <property type="entry name" value="N-acetylated alpha-linked acidic dipeptidase like 1"/>
    <property type="match status" value="1"/>
</dbReference>
<evidence type="ECO:0000313" key="4">
    <source>
        <dbReference type="EMBL" id="JAI61274.1"/>
    </source>
</evidence>
<evidence type="ECO:0000256" key="1">
    <source>
        <dbReference type="ARBA" id="ARBA00005634"/>
    </source>
</evidence>
<dbReference type="SUPFAM" id="SSF53187">
    <property type="entry name" value="Zn-dependent exopeptidases"/>
    <property type="match status" value="1"/>
</dbReference>
<dbReference type="InterPro" id="IPR007484">
    <property type="entry name" value="Peptidase_M28"/>
</dbReference>
<name>A0A0P4VZ14_SCYOL</name>
<feature type="domain" description="Transferrin receptor-like dimerisation" evidence="2">
    <location>
        <begin position="312"/>
        <end position="432"/>
    </location>
</feature>
<dbReference type="Pfam" id="PF04389">
    <property type="entry name" value="Peptidase_M28"/>
    <property type="match status" value="1"/>
</dbReference>
<dbReference type="Gene3D" id="3.40.630.10">
    <property type="entry name" value="Zn peptidases"/>
    <property type="match status" value="1"/>
</dbReference>
<comment type="similarity">
    <text evidence="1">Belongs to the peptidase M28 family. M28B subfamily.</text>
</comment>
<dbReference type="InterPro" id="IPR036757">
    <property type="entry name" value="TFR-like_dimer_dom_sf"/>
</dbReference>
<dbReference type="PANTHER" id="PTHR10404:SF77">
    <property type="entry name" value="GLUTAMATE CARBOXYPEPTIDASE 2 HOMOLOG"/>
    <property type="match status" value="1"/>
</dbReference>
<dbReference type="Pfam" id="PF04253">
    <property type="entry name" value="TFR_dimer"/>
    <property type="match status" value="1"/>
</dbReference>
<evidence type="ECO:0000259" key="3">
    <source>
        <dbReference type="Pfam" id="PF04389"/>
    </source>
</evidence>
<dbReference type="InterPro" id="IPR007365">
    <property type="entry name" value="TFR-like_dimer_dom"/>
</dbReference>
<protein>
    <recommendedName>
        <fullName evidence="5">Peptidase M28 domain-containing protein</fullName>
    </recommendedName>
</protein>
<dbReference type="AlphaFoldDB" id="A0A0P4VZ14"/>